<dbReference type="EMBL" id="WJXW01000014">
    <property type="protein sequence ID" value="KAF9730720.1"/>
    <property type="molecule type" value="Genomic_DNA"/>
</dbReference>
<feature type="transmembrane region" description="Helical" evidence="1">
    <location>
        <begin position="135"/>
        <end position="157"/>
    </location>
</feature>
<sequence>MSDVLSSNMPTAAETEASYTEDQKKLVNNPLYSLLRQQLIADMEAYATEHGIYHDDGPIPESIYKRGHIRNVIGFINFCISDALYNNPYKVVPVVYLASAGLLVLCIVIKEYVIFQATSRLLKEPNHADLFEKSLDTMASIMPVVVTLVLFLFPPLIANT</sequence>
<keyword evidence="1" id="KW-1133">Transmembrane helix</keyword>
<gene>
    <name evidence="2" type="ORF">PMIN01_11589</name>
</gene>
<accession>A0A9P6KLD4</accession>
<evidence type="ECO:0000313" key="3">
    <source>
        <dbReference type="Proteomes" id="UP000756921"/>
    </source>
</evidence>
<feature type="transmembrane region" description="Helical" evidence="1">
    <location>
        <begin position="94"/>
        <end position="115"/>
    </location>
</feature>
<name>A0A9P6KLD4_9PLEO</name>
<organism evidence="2 3">
    <name type="scientific">Paraphaeosphaeria minitans</name>
    <dbReference type="NCBI Taxonomy" id="565426"/>
    <lineage>
        <taxon>Eukaryota</taxon>
        <taxon>Fungi</taxon>
        <taxon>Dikarya</taxon>
        <taxon>Ascomycota</taxon>
        <taxon>Pezizomycotina</taxon>
        <taxon>Dothideomycetes</taxon>
        <taxon>Pleosporomycetidae</taxon>
        <taxon>Pleosporales</taxon>
        <taxon>Massarineae</taxon>
        <taxon>Didymosphaeriaceae</taxon>
        <taxon>Paraphaeosphaeria</taxon>
    </lineage>
</organism>
<reference evidence="2" key="1">
    <citation type="journal article" date="2020" name="Mol. Plant Microbe Interact.">
        <title>Genome Sequence of the Biocontrol Agent Coniothyrium minitans strain Conio (IMI 134523).</title>
        <authorList>
            <person name="Patel D."/>
            <person name="Shittu T.A."/>
            <person name="Baroncelli R."/>
            <person name="Muthumeenakshi S."/>
            <person name="Osborne T.H."/>
            <person name="Janganan T.K."/>
            <person name="Sreenivasaprasad S."/>
        </authorList>
    </citation>
    <scope>NUCLEOTIDE SEQUENCE</scope>
    <source>
        <strain evidence="2">Conio</strain>
    </source>
</reference>
<proteinExistence type="predicted"/>
<dbReference type="AlphaFoldDB" id="A0A9P6KLD4"/>
<evidence type="ECO:0000256" key="1">
    <source>
        <dbReference type="SAM" id="Phobius"/>
    </source>
</evidence>
<evidence type="ECO:0000313" key="2">
    <source>
        <dbReference type="EMBL" id="KAF9730720.1"/>
    </source>
</evidence>
<keyword evidence="3" id="KW-1185">Reference proteome</keyword>
<keyword evidence="1" id="KW-0812">Transmembrane</keyword>
<dbReference type="Proteomes" id="UP000756921">
    <property type="component" value="Unassembled WGS sequence"/>
</dbReference>
<dbReference type="OrthoDB" id="3770652at2759"/>
<comment type="caution">
    <text evidence="2">The sequence shown here is derived from an EMBL/GenBank/DDBJ whole genome shotgun (WGS) entry which is preliminary data.</text>
</comment>
<protein>
    <submittedName>
        <fullName evidence="2">Uncharacterized protein</fullName>
    </submittedName>
</protein>
<keyword evidence="1" id="KW-0472">Membrane</keyword>